<dbReference type="EMBL" id="LCAE01000009">
    <property type="protein sequence ID" value="KKR86968.1"/>
    <property type="molecule type" value="Genomic_DNA"/>
</dbReference>
<comment type="caution">
    <text evidence="7">The sequence shown here is derived from an EMBL/GenBank/DDBJ whole genome shotgun (WGS) entry which is preliminary data.</text>
</comment>
<evidence type="ECO:0000313" key="7">
    <source>
        <dbReference type="EMBL" id="KKR86968.1"/>
    </source>
</evidence>
<dbReference type="InterPro" id="IPR001684">
    <property type="entry name" value="Ribosomal_bL27"/>
</dbReference>
<sequence length="75" mass="8147">MAQHVRPSGKRLGVKMNDGQKASPGMVIVRQRGMKVGLGKGVAAGRDHTIYSIEKGFVKFGTRLGKKVVSVWPKK</sequence>
<dbReference type="SUPFAM" id="SSF110324">
    <property type="entry name" value="Ribosomal L27 protein-like"/>
    <property type="match status" value="1"/>
</dbReference>
<evidence type="ECO:0000256" key="1">
    <source>
        <dbReference type="ARBA" id="ARBA00010797"/>
    </source>
</evidence>
<dbReference type="GO" id="GO:0006412">
    <property type="term" value="P:translation"/>
    <property type="evidence" value="ECO:0007669"/>
    <property type="project" value="InterPro"/>
</dbReference>
<reference evidence="7 8" key="1">
    <citation type="journal article" date="2015" name="Nature">
        <title>rRNA introns, odd ribosomes, and small enigmatic genomes across a large radiation of phyla.</title>
        <authorList>
            <person name="Brown C.T."/>
            <person name="Hug L.A."/>
            <person name="Thomas B.C."/>
            <person name="Sharon I."/>
            <person name="Castelle C.J."/>
            <person name="Singh A."/>
            <person name="Wilkins M.J."/>
            <person name="Williams K.H."/>
            <person name="Banfield J.F."/>
        </authorList>
    </citation>
    <scope>NUCLEOTIDE SEQUENCE [LARGE SCALE GENOMIC DNA]</scope>
</reference>
<name>A0A0G0UDD9_9BACT</name>
<proteinExistence type="inferred from homology"/>
<evidence type="ECO:0000313" key="8">
    <source>
        <dbReference type="Proteomes" id="UP000033858"/>
    </source>
</evidence>
<evidence type="ECO:0000256" key="4">
    <source>
        <dbReference type="ARBA" id="ARBA00035175"/>
    </source>
</evidence>
<dbReference type="PRINTS" id="PR00063">
    <property type="entry name" value="RIBOSOMALL27"/>
</dbReference>
<organism evidence="7 8">
    <name type="scientific">Candidatus Woesebacteria bacterium GW2011_GWB1_41_10</name>
    <dbReference type="NCBI Taxonomy" id="1618577"/>
    <lineage>
        <taxon>Bacteria</taxon>
        <taxon>Candidatus Woeseibacteriota</taxon>
    </lineage>
</organism>
<protein>
    <recommendedName>
        <fullName evidence="4">Large ribosomal subunit protein bL27</fullName>
    </recommendedName>
    <alternativeName>
        <fullName evidence="5">50S ribosomal protein L27</fullName>
    </alternativeName>
</protein>
<dbReference type="AlphaFoldDB" id="A0A0G0UDD9"/>
<dbReference type="Gene3D" id="2.40.50.100">
    <property type="match status" value="1"/>
</dbReference>
<evidence type="ECO:0000256" key="6">
    <source>
        <dbReference type="SAM" id="MobiDB-lite"/>
    </source>
</evidence>
<dbReference type="Pfam" id="PF01016">
    <property type="entry name" value="Ribosomal_L27"/>
    <property type="match status" value="1"/>
</dbReference>
<keyword evidence="3" id="KW-0687">Ribonucleoprotein</keyword>
<evidence type="ECO:0000256" key="2">
    <source>
        <dbReference type="ARBA" id="ARBA00022980"/>
    </source>
</evidence>
<dbReference type="InterPro" id="IPR018261">
    <property type="entry name" value="Ribosomal_bL27_CS"/>
</dbReference>
<evidence type="ECO:0000256" key="3">
    <source>
        <dbReference type="ARBA" id="ARBA00023274"/>
    </source>
</evidence>
<accession>A0A0G0UDD9</accession>
<feature type="region of interest" description="Disordered" evidence="6">
    <location>
        <begin position="1"/>
        <end position="25"/>
    </location>
</feature>
<comment type="similarity">
    <text evidence="1">Belongs to the bacterial ribosomal protein bL27 family.</text>
</comment>
<dbReference type="GO" id="GO:0005840">
    <property type="term" value="C:ribosome"/>
    <property type="evidence" value="ECO:0007669"/>
    <property type="project" value="UniProtKB-KW"/>
</dbReference>
<dbReference type="GO" id="GO:0003735">
    <property type="term" value="F:structural constituent of ribosome"/>
    <property type="evidence" value="ECO:0007669"/>
    <property type="project" value="InterPro"/>
</dbReference>
<dbReference type="PANTHER" id="PTHR15893:SF0">
    <property type="entry name" value="LARGE RIBOSOMAL SUBUNIT PROTEIN BL27M"/>
    <property type="match status" value="1"/>
</dbReference>
<dbReference type="Proteomes" id="UP000033858">
    <property type="component" value="Unassembled WGS sequence"/>
</dbReference>
<keyword evidence="2 7" id="KW-0689">Ribosomal protein</keyword>
<dbReference type="GO" id="GO:1990904">
    <property type="term" value="C:ribonucleoprotein complex"/>
    <property type="evidence" value="ECO:0007669"/>
    <property type="project" value="UniProtKB-KW"/>
</dbReference>
<dbReference type="PANTHER" id="PTHR15893">
    <property type="entry name" value="RIBOSOMAL PROTEIN L27"/>
    <property type="match status" value="1"/>
</dbReference>
<gene>
    <name evidence="7" type="ORF">UU32_C0009G0004</name>
</gene>
<dbReference type="PROSITE" id="PS00831">
    <property type="entry name" value="RIBOSOMAL_L27"/>
    <property type="match status" value="1"/>
</dbReference>
<evidence type="ECO:0000256" key="5">
    <source>
        <dbReference type="ARBA" id="ARBA00035477"/>
    </source>
</evidence>